<keyword evidence="1" id="KW-0732">Signal</keyword>
<sequence length="88" mass="9967">MAMLLWLLGMFFFLPCTRQGLPERLRCIRSSPSHRANVHKSRHSKSKSQICTTHRSRSSCCTCIMVAECYDGPIRTMAMGDDVCLNVS</sequence>
<feature type="signal peptide" evidence="1">
    <location>
        <begin position="1"/>
        <end position="19"/>
    </location>
</feature>
<name>A0A2M3ZU94_9DIPT</name>
<reference evidence="2" key="1">
    <citation type="submission" date="2018-01" db="EMBL/GenBank/DDBJ databases">
        <title>An insight into the sialome of Amazonian anophelines.</title>
        <authorList>
            <person name="Ribeiro J.M."/>
            <person name="Scarpassa V."/>
            <person name="Calvo E."/>
        </authorList>
    </citation>
    <scope>NUCLEOTIDE SEQUENCE</scope>
    <source>
        <tissue evidence="2">Salivary glands</tissue>
    </source>
</reference>
<proteinExistence type="predicted"/>
<dbReference type="AlphaFoldDB" id="A0A2M3ZU94"/>
<evidence type="ECO:0000313" key="2">
    <source>
        <dbReference type="EMBL" id="MBW31958.1"/>
    </source>
</evidence>
<feature type="chain" id="PRO_5014597675" evidence="1">
    <location>
        <begin position="20"/>
        <end position="88"/>
    </location>
</feature>
<dbReference type="EMBL" id="GGFM01011207">
    <property type="protein sequence ID" value="MBW31958.1"/>
    <property type="molecule type" value="Transcribed_RNA"/>
</dbReference>
<organism evidence="2">
    <name type="scientific">Anopheles braziliensis</name>
    <dbReference type="NCBI Taxonomy" id="58242"/>
    <lineage>
        <taxon>Eukaryota</taxon>
        <taxon>Metazoa</taxon>
        <taxon>Ecdysozoa</taxon>
        <taxon>Arthropoda</taxon>
        <taxon>Hexapoda</taxon>
        <taxon>Insecta</taxon>
        <taxon>Pterygota</taxon>
        <taxon>Neoptera</taxon>
        <taxon>Endopterygota</taxon>
        <taxon>Diptera</taxon>
        <taxon>Nematocera</taxon>
        <taxon>Culicoidea</taxon>
        <taxon>Culicidae</taxon>
        <taxon>Anophelinae</taxon>
        <taxon>Anopheles</taxon>
    </lineage>
</organism>
<evidence type="ECO:0000256" key="1">
    <source>
        <dbReference type="SAM" id="SignalP"/>
    </source>
</evidence>
<accession>A0A2M3ZU94</accession>
<protein>
    <submittedName>
        <fullName evidence="2">Putative secreted peptide</fullName>
    </submittedName>
</protein>